<evidence type="ECO:0000313" key="2">
    <source>
        <dbReference type="EMBL" id="VFK19547.1"/>
    </source>
</evidence>
<keyword evidence="1" id="KW-0472">Membrane</keyword>
<gene>
    <name evidence="2" type="ORF">BECKLPF1236B_GA0070989_11762</name>
</gene>
<feature type="transmembrane region" description="Helical" evidence="1">
    <location>
        <begin position="62"/>
        <end position="79"/>
    </location>
</feature>
<feature type="transmembrane region" description="Helical" evidence="1">
    <location>
        <begin position="12"/>
        <end position="34"/>
    </location>
</feature>
<keyword evidence="1" id="KW-1133">Transmembrane helix</keyword>
<name>A0A450WR76_9GAMM</name>
<keyword evidence="1" id="KW-0812">Transmembrane</keyword>
<organism evidence="2">
    <name type="scientific">Candidatus Kentrum sp. LPFa</name>
    <dbReference type="NCBI Taxonomy" id="2126335"/>
    <lineage>
        <taxon>Bacteria</taxon>
        <taxon>Pseudomonadati</taxon>
        <taxon>Pseudomonadota</taxon>
        <taxon>Gammaproteobacteria</taxon>
        <taxon>Candidatus Kentrum</taxon>
    </lineage>
</organism>
<protein>
    <submittedName>
        <fullName evidence="2">Uncharacterized protein</fullName>
    </submittedName>
</protein>
<reference evidence="2" key="1">
    <citation type="submission" date="2019-02" db="EMBL/GenBank/DDBJ databases">
        <authorList>
            <person name="Gruber-Vodicka R. H."/>
            <person name="Seah K. B. B."/>
        </authorList>
    </citation>
    <scope>NUCLEOTIDE SEQUENCE</scope>
    <source>
        <strain evidence="2">BECK_S313</strain>
    </source>
</reference>
<evidence type="ECO:0000256" key="1">
    <source>
        <dbReference type="SAM" id="Phobius"/>
    </source>
</evidence>
<dbReference type="EMBL" id="CAADFK010000176">
    <property type="protein sequence ID" value="VFK19547.1"/>
    <property type="molecule type" value="Genomic_DNA"/>
</dbReference>
<sequence length="198" mass="23178">MRNFTERTIEIGAWITLSTVLLYTAGWSYAYHWFDRFNLGMIQLGIPTEYHLMYGFWVLRDHAWWFLTAFVLALVLWYSRPPMPHWARWGALPLLVAVFMLVYAFGEKSADHDFRQHRADGFQSYPWTRVWLAAESKADPVLMNLAGELAAGRYRLLVQSETSLFLIKPKQQGEMPTVQIPLRRVTATRRMPVNPGRR</sequence>
<accession>A0A450WR76</accession>
<feature type="transmembrane region" description="Helical" evidence="1">
    <location>
        <begin position="86"/>
        <end position="106"/>
    </location>
</feature>
<proteinExistence type="predicted"/>
<dbReference type="AlphaFoldDB" id="A0A450WR76"/>